<reference evidence="3" key="1">
    <citation type="submission" date="2022-11" db="UniProtKB">
        <authorList>
            <consortium name="WormBaseParasite"/>
        </authorList>
    </citation>
    <scope>IDENTIFICATION</scope>
</reference>
<keyword evidence="2" id="KW-1185">Reference proteome</keyword>
<name>A0A914YAU1_9BILA</name>
<dbReference type="Proteomes" id="UP000887577">
    <property type="component" value="Unplaced"/>
</dbReference>
<feature type="region of interest" description="Disordered" evidence="1">
    <location>
        <begin position="38"/>
        <end position="61"/>
    </location>
</feature>
<dbReference type="AlphaFoldDB" id="A0A914YAU1"/>
<evidence type="ECO:0000313" key="3">
    <source>
        <dbReference type="WBParaSite" id="PSU_v2.g1461.t1"/>
    </source>
</evidence>
<dbReference type="WBParaSite" id="PSU_v2.g1461.t1">
    <property type="protein sequence ID" value="PSU_v2.g1461.t1"/>
    <property type="gene ID" value="PSU_v2.g1461"/>
</dbReference>
<proteinExistence type="predicted"/>
<protein>
    <submittedName>
        <fullName evidence="3">Uncharacterized protein</fullName>
    </submittedName>
</protein>
<accession>A0A914YAU1</accession>
<evidence type="ECO:0000256" key="1">
    <source>
        <dbReference type="SAM" id="MobiDB-lite"/>
    </source>
</evidence>
<sequence>MVSGTMKARSDQSFLDLLEYAQFIAGCLFIFLVSPQKSADGDENAQSSSSEDKVEGDDDDDVDYSIIPFRLLGTTGDLLKDSLKDIIGCMDDGLIVFNLAPSILDDVEKELTAQLAVINGSEVSLSS</sequence>
<organism evidence="2 3">
    <name type="scientific">Panagrolaimus superbus</name>
    <dbReference type="NCBI Taxonomy" id="310955"/>
    <lineage>
        <taxon>Eukaryota</taxon>
        <taxon>Metazoa</taxon>
        <taxon>Ecdysozoa</taxon>
        <taxon>Nematoda</taxon>
        <taxon>Chromadorea</taxon>
        <taxon>Rhabditida</taxon>
        <taxon>Tylenchina</taxon>
        <taxon>Panagrolaimomorpha</taxon>
        <taxon>Panagrolaimoidea</taxon>
        <taxon>Panagrolaimidae</taxon>
        <taxon>Panagrolaimus</taxon>
    </lineage>
</organism>
<evidence type="ECO:0000313" key="2">
    <source>
        <dbReference type="Proteomes" id="UP000887577"/>
    </source>
</evidence>